<dbReference type="AlphaFoldDB" id="A0A4R7W6U4"/>
<dbReference type="GO" id="GO:0008270">
    <property type="term" value="F:zinc ion binding"/>
    <property type="evidence" value="ECO:0007669"/>
    <property type="project" value="InterPro"/>
</dbReference>
<dbReference type="CDD" id="cd08283">
    <property type="entry name" value="FDH_like_1"/>
    <property type="match status" value="1"/>
</dbReference>
<sequence>MRAVTWQGRRDVRVETVPDPKITEPTDAVIRVTSTGICGSDLHLYEVLGSFIDPGDVLGHEPMGVVEEVGAEVHHIRPGDRVVVPFNISCGHCFMCAQGLQSQCETTQVRDRGKGAALLGYTKLYGQVPGGQAEYLRVPQAHYGPVKVPEGPPDERFVYLSDVVPTAWQAVRYAAVPDGGSVAVFGLGPIGQMACRIARHLGAGQVIGVDLVPERIALAARYGVTTVDLRDHTDPAATIRDLTDGRGTDSVIDAVGMEAHGSPGGRMAQQLTTLLPKAVAAKMTEKAGVDRLGALLASIDTVRRGGTVSLSGVYGGMIDPIPMMELFDKQLQLRMGQANVRRWIDDILPLVTGDDDPLGTEDLATHQLPLADAARGYEIFQQKRDGAIKVLLKP</sequence>
<dbReference type="Gene3D" id="3.40.50.720">
    <property type="entry name" value="NAD(P)-binding Rossmann-like Domain"/>
    <property type="match status" value="1"/>
</dbReference>
<dbReference type="InterPro" id="IPR036291">
    <property type="entry name" value="NAD(P)-bd_dom_sf"/>
</dbReference>
<dbReference type="GO" id="GO:0016491">
    <property type="term" value="F:oxidoreductase activity"/>
    <property type="evidence" value="ECO:0007669"/>
    <property type="project" value="UniProtKB-KW"/>
</dbReference>
<evidence type="ECO:0000256" key="5">
    <source>
        <dbReference type="RuleBase" id="RU361277"/>
    </source>
</evidence>
<dbReference type="Pfam" id="PF08240">
    <property type="entry name" value="ADH_N"/>
    <property type="match status" value="1"/>
</dbReference>
<feature type="domain" description="Alcohol dehydrogenase-like N-terminal" evidence="7">
    <location>
        <begin position="25"/>
        <end position="145"/>
    </location>
</feature>
<dbReference type="Pfam" id="PF00107">
    <property type="entry name" value="ADH_zinc_N"/>
    <property type="match status" value="1"/>
</dbReference>
<dbReference type="SUPFAM" id="SSF50129">
    <property type="entry name" value="GroES-like"/>
    <property type="match status" value="1"/>
</dbReference>
<evidence type="ECO:0000256" key="1">
    <source>
        <dbReference type="ARBA" id="ARBA00001947"/>
    </source>
</evidence>
<accession>A0A4R7W6U4</accession>
<evidence type="ECO:0000256" key="2">
    <source>
        <dbReference type="ARBA" id="ARBA00022723"/>
    </source>
</evidence>
<dbReference type="SUPFAM" id="SSF51735">
    <property type="entry name" value="NAD(P)-binding Rossmann-fold domains"/>
    <property type="match status" value="1"/>
</dbReference>
<proteinExistence type="inferred from homology"/>
<comment type="similarity">
    <text evidence="5">Belongs to the zinc-containing alcohol dehydrogenase family.</text>
</comment>
<dbReference type="Gene3D" id="3.90.180.10">
    <property type="entry name" value="Medium-chain alcohol dehydrogenases, catalytic domain"/>
    <property type="match status" value="1"/>
</dbReference>
<dbReference type="InterPro" id="IPR011032">
    <property type="entry name" value="GroES-like_sf"/>
</dbReference>
<evidence type="ECO:0000313" key="8">
    <source>
        <dbReference type="EMBL" id="TDV57888.1"/>
    </source>
</evidence>
<protein>
    <submittedName>
        <fullName evidence="8">Threonine dehydrogenase-like Zn-dependent dehydrogenase</fullName>
    </submittedName>
</protein>
<organism evidence="8 9">
    <name type="scientific">Actinophytocola oryzae</name>
    <dbReference type="NCBI Taxonomy" id="502181"/>
    <lineage>
        <taxon>Bacteria</taxon>
        <taxon>Bacillati</taxon>
        <taxon>Actinomycetota</taxon>
        <taxon>Actinomycetes</taxon>
        <taxon>Pseudonocardiales</taxon>
        <taxon>Pseudonocardiaceae</taxon>
    </lineage>
</organism>
<feature type="domain" description="Alcohol dehydrogenase-like C-terminal" evidence="6">
    <location>
        <begin position="189"/>
        <end position="257"/>
    </location>
</feature>
<reference evidence="8 9" key="1">
    <citation type="submission" date="2019-03" db="EMBL/GenBank/DDBJ databases">
        <title>Genomic Encyclopedia of Archaeal and Bacterial Type Strains, Phase II (KMG-II): from individual species to whole genera.</title>
        <authorList>
            <person name="Goeker M."/>
        </authorList>
    </citation>
    <scope>NUCLEOTIDE SEQUENCE [LARGE SCALE GENOMIC DNA]</scope>
    <source>
        <strain evidence="8 9">DSM 45499</strain>
    </source>
</reference>
<comment type="cofactor">
    <cofactor evidence="1 5">
        <name>Zn(2+)</name>
        <dbReference type="ChEBI" id="CHEBI:29105"/>
    </cofactor>
</comment>
<keyword evidence="2 5" id="KW-0479">Metal-binding</keyword>
<dbReference type="PROSITE" id="PS00059">
    <property type="entry name" value="ADH_ZINC"/>
    <property type="match status" value="1"/>
</dbReference>
<evidence type="ECO:0000259" key="7">
    <source>
        <dbReference type="Pfam" id="PF08240"/>
    </source>
</evidence>
<evidence type="ECO:0000256" key="3">
    <source>
        <dbReference type="ARBA" id="ARBA00022833"/>
    </source>
</evidence>
<evidence type="ECO:0000256" key="4">
    <source>
        <dbReference type="ARBA" id="ARBA00023002"/>
    </source>
</evidence>
<dbReference type="PANTHER" id="PTHR42813">
    <property type="entry name" value="ZINC-TYPE ALCOHOL DEHYDROGENASE-LIKE"/>
    <property type="match status" value="1"/>
</dbReference>
<dbReference type="Proteomes" id="UP000294927">
    <property type="component" value="Unassembled WGS sequence"/>
</dbReference>
<keyword evidence="4" id="KW-0560">Oxidoreductase</keyword>
<dbReference type="InterPro" id="IPR002328">
    <property type="entry name" value="ADH_Zn_CS"/>
</dbReference>
<dbReference type="PANTHER" id="PTHR42813:SF2">
    <property type="entry name" value="DEHYDROGENASE, ZINC-CONTAINING, PUTATIVE (AFU_ORTHOLOGUE AFUA_2G02810)-RELATED"/>
    <property type="match status" value="1"/>
</dbReference>
<keyword evidence="9" id="KW-1185">Reference proteome</keyword>
<evidence type="ECO:0000259" key="6">
    <source>
        <dbReference type="Pfam" id="PF00107"/>
    </source>
</evidence>
<gene>
    <name evidence="8" type="ORF">CLV71_101762</name>
</gene>
<comment type="caution">
    <text evidence="8">The sequence shown here is derived from an EMBL/GenBank/DDBJ whole genome shotgun (WGS) entry which is preliminary data.</text>
</comment>
<dbReference type="InterPro" id="IPR013154">
    <property type="entry name" value="ADH-like_N"/>
</dbReference>
<keyword evidence="3 5" id="KW-0862">Zinc</keyword>
<dbReference type="EMBL" id="SOCP01000001">
    <property type="protein sequence ID" value="TDV57888.1"/>
    <property type="molecule type" value="Genomic_DNA"/>
</dbReference>
<dbReference type="RefSeq" id="WP_133901099.1">
    <property type="nucleotide sequence ID" value="NZ_SOCP01000001.1"/>
</dbReference>
<dbReference type="OrthoDB" id="241504at2"/>
<dbReference type="InterPro" id="IPR013149">
    <property type="entry name" value="ADH-like_C"/>
</dbReference>
<evidence type="ECO:0000313" key="9">
    <source>
        <dbReference type="Proteomes" id="UP000294927"/>
    </source>
</evidence>
<name>A0A4R7W6U4_9PSEU</name>